<proteinExistence type="predicted"/>
<comment type="caution">
    <text evidence="1">The sequence shown here is derived from an EMBL/GenBank/DDBJ whole genome shotgun (WGS) entry which is preliminary data.</text>
</comment>
<protein>
    <submittedName>
        <fullName evidence="1">Bacillithiol system redox-active protein YtxJ</fullName>
    </submittedName>
</protein>
<dbReference type="EMBL" id="JAUDUY010000004">
    <property type="protein sequence ID" value="MDM9631924.1"/>
    <property type="molecule type" value="Genomic_DNA"/>
</dbReference>
<dbReference type="RefSeq" id="WP_289725285.1">
    <property type="nucleotide sequence ID" value="NZ_JAUDUY010000004.1"/>
</dbReference>
<gene>
    <name evidence="1" type="primary">ytxJ</name>
    <name evidence="1" type="ORF">QU605_10600</name>
</gene>
<dbReference type="Pfam" id="PF11009">
    <property type="entry name" value="BrxC"/>
    <property type="match status" value="1"/>
</dbReference>
<evidence type="ECO:0000313" key="1">
    <source>
        <dbReference type="EMBL" id="MDM9631924.1"/>
    </source>
</evidence>
<organism evidence="1 2">
    <name type="scientific">Robiginitalea aurantiaca</name>
    <dbReference type="NCBI Taxonomy" id="3056915"/>
    <lineage>
        <taxon>Bacteria</taxon>
        <taxon>Pseudomonadati</taxon>
        <taxon>Bacteroidota</taxon>
        <taxon>Flavobacteriia</taxon>
        <taxon>Flavobacteriales</taxon>
        <taxon>Flavobacteriaceae</taxon>
        <taxon>Robiginitalea</taxon>
    </lineage>
</organism>
<dbReference type="InterPro" id="IPR036249">
    <property type="entry name" value="Thioredoxin-like_sf"/>
</dbReference>
<keyword evidence="2" id="KW-1185">Reference proteome</keyword>
<name>A0ABT7WG72_9FLAO</name>
<dbReference type="NCBIfam" id="TIGR04019">
    <property type="entry name" value="B_thiol_YtxJ"/>
    <property type="match status" value="1"/>
</dbReference>
<sequence>MKLFKTLFGLPDEVSKDGQEPVSWLYLENIADLNRIDEGRKSKPQVVFKHSTSCGLSGMMLRRFEKQWAASGDLADFYFLDLIRYRELSREIAQRYGVMHQSPQVLVLDKDGVFKHVSHGDIGMLSPDDLQQNPA</sequence>
<reference evidence="1" key="1">
    <citation type="submission" date="2023-06" db="EMBL/GenBank/DDBJ databases">
        <title>Robiginitalea aurantiacus sp. nov. and Algoriphagus sediminis sp. nov., isolated from coastal sediment.</title>
        <authorList>
            <person name="Zhou Z.Y."/>
            <person name="An J."/>
            <person name="Jia Y.W."/>
            <person name="Du Z.J."/>
        </authorList>
    </citation>
    <scope>NUCLEOTIDE SEQUENCE</scope>
    <source>
        <strain evidence="1">M39</strain>
    </source>
</reference>
<dbReference type="Proteomes" id="UP001174839">
    <property type="component" value="Unassembled WGS sequence"/>
</dbReference>
<evidence type="ECO:0000313" key="2">
    <source>
        <dbReference type="Proteomes" id="UP001174839"/>
    </source>
</evidence>
<dbReference type="InterPro" id="IPR022551">
    <property type="entry name" value="BrxC"/>
</dbReference>
<accession>A0ABT7WG72</accession>
<dbReference type="SUPFAM" id="SSF52833">
    <property type="entry name" value="Thioredoxin-like"/>
    <property type="match status" value="1"/>
</dbReference>
<dbReference type="Gene3D" id="3.40.30.10">
    <property type="entry name" value="Glutaredoxin"/>
    <property type="match status" value="1"/>
</dbReference>